<protein>
    <submittedName>
        <fullName evidence="3">Uncharacterized protein</fullName>
    </submittedName>
</protein>
<feature type="region of interest" description="Disordered" evidence="1">
    <location>
        <begin position="21"/>
        <end position="54"/>
    </location>
</feature>
<dbReference type="WBParaSite" id="jg24418">
    <property type="protein sequence ID" value="jg24418"/>
    <property type="gene ID" value="jg24418"/>
</dbReference>
<dbReference type="AlphaFoldDB" id="A0A915DX69"/>
<keyword evidence="2" id="KW-1185">Reference proteome</keyword>
<organism evidence="2 3">
    <name type="scientific">Ditylenchus dipsaci</name>
    <dbReference type="NCBI Taxonomy" id="166011"/>
    <lineage>
        <taxon>Eukaryota</taxon>
        <taxon>Metazoa</taxon>
        <taxon>Ecdysozoa</taxon>
        <taxon>Nematoda</taxon>
        <taxon>Chromadorea</taxon>
        <taxon>Rhabditida</taxon>
        <taxon>Tylenchina</taxon>
        <taxon>Tylenchomorpha</taxon>
        <taxon>Sphaerularioidea</taxon>
        <taxon>Anguinidae</taxon>
        <taxon>Anguininae</taxon>
        <taxon>Ditylenchus</taxon>
    </lineage>
</organism>
<feature type="compositionally biased region" description="Low complexity" evidence="1">
    <location>
        <begin position="21"/>
        <end position="38"/>
    </location>
</feature>
<name>A0A915DX69_9BILA</name>
<dbReference type="Proteomes" id="UP000887574">
    <property type="component" value="Unplaced"/>
</dbReference>
<sequence length="90" mass="9842">MYKPFGMFCPKIHGQVHLAFGFGPQSQQQSQPTASQPTVQRNGDSGSKETRDGCQQEIIYFDKNTPLYFPSTEEKADFAAAATTDGIAPP</sequence>
<evidence type="ECO:0000313" key="2">
    <source>
        <dbReference type="Proteomes" id="UP000887574"/>
    </source>
</evidence>
<proteinExistence type="predicted"/>
<evidence type="ECO:0000256" key="1">
    <source>
        <dbReference type="SAM" id="MobiDB-lite"/>
    </source>
</evidence>
<evidence type="ECO:0000313" key="3">
    <source>
        <dbReference type="WBParaSite" id="jg24418"/>
    </source>
</evidence>
<accession>A0A915DX69</accession>
<reference evidence="3" key="1">
    <citation type="submission" date="2022-11" db="UniProtKB">
        <authorList>
            <consortium name="WormBaseParasite"/>
        </authorList>
    </citation>
    <scope>IDENTIFICATION</scope>
</reference>